<dbReference type="GO" id="GO:0006281">
    <property type="term" value="P:DNA repair"/>
    <property type="evidence" value="ECO:0007669"/>
    <property type="project" value="TreeGrafter"/>
</dbReference>
<keyword evidence="3" id="KW-1185">Reference proteome</keyword>
<dbReference type="EMBL" id="CP048985">
    <property type="protein sequence ID" value="QID78795.1"/>
    <property type="molecule type" value="Genomic_DNA"/>
</dbReference>
<organism evidence="2 3">
    <name type="scientific">Saccharomyces pastorianus</name>
    <name type="common">Lager yeast</name>
    <name type="synonym">Saccharomyces cerevisiae x Saccharomyces eubayanus</name>
    <dbReference type="NCBI Taxonomy" id="27292"/>
    <lineage>
        <taxon>Eukaryota</taxon>
        <taxon>Fungi</taxon>
        <taxon>Dikarya</taxon>
        <taxon>Ascomycota</taxon>
        <taxon>Saccharomycotina</taxon>
        <taxon>Saccharomycetes</taxon>
        <taxon>Saccharomycetales</taxon>
        <taxon>Saccharomycetaceae</taxon>
        <taxon>Saccharomyces</taxon>
    </lineage>
</organism>
<name>A0A6C1DPK4_SACPS</name>
<protein>
    <submittedName>
        <fullName evidence="2">Smc5-Smc6 complex subunit nse3</fullName>
    </submittedName>
</protein>
<dbReference type="Pfam" id="PF01454">
    <property type="entry name" value="MAGE"/>
    <property type="match status" value="1"/>
</dbReference>
<accession>A0A6C1DPK4</accession>
<dbReference type="PANTHER" id="PTHR11736:SF14">
    <property type="entry name" value="NSE3 HOMOLOG, SMC5-SMC6 COMPLEX COMPONENT"/>
    <property type="match status" value="1"/>
</dbReference>
<dbReference type="AlphaFoldDB" id="A0A6C1DPK4"/>
<dbReference type="Gene3D" id="1.10.10.1200">
    <property type="entry name" value="MAGE homology domain, winged helix WH1 motif"/>
    <property type="match status" value="1"/>
</dbReference>
<dbReference type="GO" id="GO:0005634">
    <property type="term" value="C:nucleus"/>
    <property type="evidence" value="ECO:0007669"/>
    <property type="project" value="TreeGrafter"/>
</dbReference>
<dbReference type="InterPro" id="IPR041898">
    <property type="entry name" value="MAGE_WH1"/>
</dbReference>
<evidence type="ECO:0000313" key="2">
    <source>
        <dbReference type="EMBL" id="QID78795.1"/>
    </source>
</evidence>
<feature type="domain" description="MAGE" evidence="1">
    <location>
        <begin position="31"/>
        <end position="271"/>
    </location>
</feature>
<dbReference type="Proteomes" id="UP000501346">
    <property type="component" value="Chromosome ScIV"/>
</dbReference>
<dbReference type="PANTHER" id="PTHR11736">
    <property type="entry name" value="MELANOMA-ASSOCIATED ANTIGEN MAGE ANTIGEN"/>
    <property type="match status" value="1"/>
</dbReference>
<dbReference type="SMART" id="SM01373">
    <property type="entry name" value="MAGE"/>
    <property type="match status" value="1"/>
</dbReference>
<dbReference type="InterPro" id="IPR041899">
    <property type="entry name" value="MAGE_WH2"/>
</dbReference>
<proteinExistence type="predicted"/>
<sequence length="303" mass="33953">MSSTDNDSDVDLTEDLAVAKIVKENPVARKMVRYILSRGESQNSIITRNKLQSVIHEAAREENIAKPSFSKMFMDINAILYNVYGFELQGLPSKNNMNAGGNGSNSNTNKSMPEPLGHRAQKFILLNNVPHSKNFDDFKILQSAHTYEELIVTGEYIGDDIASGTSNTLESKLSTDRDLVYKGVLSVILCIVFFSKNNILHQELIKFLETFGIPSDGSKIAILNITIEDLIKSLEKREYIVRLEEKSDTDGEVISYRIGRRTQAELGLESLEKLVQEIMGLEKEQTKSLHDDIIKSIGDSYSI</sequence>
<dbReference type="InterPro" id="IPR037445">
    <property type="entry name" value="MAGE"/>
</dbReference>
<reference evidence="2 3" key="1">
    <citation type="journal article" date="2019" name="BMC Genomics">
        <title>Chromosome level assembly and comparative genome analysis confirm lager-brewing yeasts originated from a single hybridization.</title>
        <authorList>
            <person name="Salazar A.N."/>
            <person name="Gorter de Vries A.R."/>
            <person name="van den Broek M."/>
            <person name="Brouwers N."/>
            <person name="de la Torre Cortes P."/>
            <person name="Kuijpers N.G.A."/>
            <person name="Daran J.G."/>
            <person name="Abeel T."/>
        </authorList>
    </citation>
    <scope>NUCLEOTIDE SEQUENCE [LARGE SCALE GENOMIC DNA]</scope>
    <source>
        <strain evidence="2 3">CBS 1483</strain>
    </source>
</reference>
<dbReference type="OrthoDB" id="205198at2759"/>
<gene>
    <name evidence="2" type="primary">NSE3_1</name>
    <name evidence="2" type="ORF">GRS66_001019</name>
</gene>
<evidence type="ECO:0000313" key="3">
    <source>
        <dbReference type="Proteomes" id="UP000501346"/>
    </source>
</evidence>
<dbReference type="Gene3D" id="1.10.10.1210">
    <property type="entry name" value="MAGE homology domain, winged helix WH2 motif"/>
    <property type="match status" value="1"/>
</dbReference>
<evidence type="ECO:0000259" key="1">
    <source>
        <dbReference type="SMART" id="SM01373"/>
    </source>
</evidence>
<dbReference type="InterPro" id="IPR002190">
    <property type="entry name" value="MHD_dom"/>
</dbReference>